<accession>A0A1F7XA06</accession>
<dbReference type="InterPro" id="IPR036390">
    <property type="entry name" value="WH_DNA-bd_sf"/>
</dbReference>
<dbReference type="AlphaFoldDB" id="A0A1F7XA06"/>
<dbReference type="Gene3D" id="2.60.120.10">
    <property type="entry name" value="Jelly Rolls"/>
    <property type="match status" value="1"/>
</dbReference>
<keyword evidence="3" id="KW-0804">Transcription</keyword>
<dbReference type="CDD" id="cd00038">
    <property type="entry name" value="CAP_ED"/>
    <property type="match status" value="1"/>
</dbReference>
<sequence length="229" mass="26770">MEKAIEAETKLRNFFANYKYKRYKKGEIIIRDSDEPEAIYYIVSGFVKNYSITPDGKELTLNIYKPGSYFPIYLALGRMPNYYYFQAMSDVVVFKAPLKDVELLLAEDHEILYELTKRLSIGLNGLLIRMQYLLLNDAYNKVVSTFVFLAKRFGENGKNGEVLIKLPITHYEISNLACLTRETTSVEIKKLQKMGLINKRGDLYVINNIKELTEESWLYYEEKPLPYNF</sequence>
<protein>
    <recommendedName>
        <fullName evidence="8">HTH crp-type domain-containing protein</fullName>
    </recommendedName>
</protein>
<dbReference type="PROSITE" id="PS51063">
    <property type="entry name" value="HTH_CRP_2"/>
    <property type="match status" value="1"/>
</dbReference>
<dbReference type="GO" id="GO:0005829">
    <property type="term" value="C:cytosol"/>
    <property type="evidence" value="ECO:0007669"/>
    <property type="project" value="TreeGrafter"/>
</dbReference>
<dbReference type="PANTHER" id="PTHR24567:SF26">
    <property type="entry name" value="REGULATORY PROTEIN YEIL"/>
    <property type="match status" value="1"/>
</dbReference>
<evidence type="ECO:0000313" key="6">
    <source>
        <dbReference type="EMBL" id="OGM11877.1"/>
    </source>
</evidence>
<dbReference type="GO" id="GO:0003677">
    <property type="term" value="F:DNA binding"/>
    <property type="evidence" value="ECO:0007669"/>
    <property type="project" value="UniProtKB-KW"/>
</dbReference>
<keyword evidence="1" id="KW-0805">Transcription regulation</keyword>
<dbReference type="SUPFAM" id="SSF51206">
    <property type="entry name" value="cAMP-binding domain-like"/>
    <property type="match status" value="1"/>
</dbReference>
<dbReference type="PROSITE" id="PS50042">
    <property type="entry name" value="CNMP_BINDING_3"/>
    <property type="match status" value="1"/>
</dbReference>
<dbReference type="SUPFAM" id="SSF46785">
    <property type="entry name" value="Winged helix' DNA-binding domain"/>
    <property type="match status" value="1"/>
</dbReference>
<keyword evidence="2" id="KW-0238">DNA-binding</keyword>
<dbReference type="InterPro" id="IPR012318">
    <property type="entry name" value="HTH_CRP"/>
</dbReference>
<evidence type="ECO:0000256" key="3">
    <source>
        <dbReference type="ARBA" id="ARBA00023163"/>
    </source>
</evidence>
<dbReference type="Pfam" id="PF13545">
    <property type="entry name" value="HTH_Crp_2"/>
    <property type="match status" value="1"/>
</dbReference>
<gene>
    <name evidence="6" type="ORF">A2V80_02080</name>
</gene>
<evidence type="ECO:0000313" key="7">
    <source>
        <dbReference type="Proteomes" id="UP000179013"/>
    </source>
</evidence>
<evidence type="ECO:0000259" key="5">
    <source>
        <dbReference type="PROSITE" id="PS51063"/>
    </source>
</evidence>
<organism evidence="6 7">
    <name type="scientific">Candidatus Woesebacteria bacterium RBG_16_39_8b</name>
    <dbReference type="NCBI Taxonomy" id="1802482"/>
    <lineage>
        <taxon>Bacteria</taxon>
        <taxon>Candidatus Woeseibacteriota</taxon>
    </lineage>
</organism>
<evidence type="ECO:0008006" key="8">
    <source>
        <dbReference type="Google" id="ProtNLM"/>
    </source>
</evidence>
<dbReference type="Proteomes" id="UP000179013">
    <property type="component" value="Unassembled WGS sequence"/>
</dbReference>
<proteinExistence type="predicted"/>
<evidence type="ECO:0000256" key="2">
    <source>
        <dbReference type="ARBA" id="ARBA00023125"/>
    </source>
</evidence>
<feature type="domain" description="Cyclic nucleotide-binding" evidence="4">
    <location>
        <begin position="21"/>
        <end position="70"/>
    </location>
</feature>
<feature type="domain" description="HTH crp-type" evidence="5">
    <location>
        <begin position="136"/>
        <end position="210"/>
    </location>
</feature>
<dbReference type="GO" id="GO:0003700">
    <property type="term" value="F:DNA-binding transcription factor activity"/>
    <property type="evidence" value="ECO:0007669"/>
    <property type="project" value="TreeGrafter"/>
</dbReference>
<dbReference type="SMART" id="SM00100">
    <property type="entry name" value="cNMP"/>
    <property type="match status" value="1"/>
</dbReference>
<dbReference type="InterPro" id="IPR050397">
    <property type="entry name" value="Env_Response_Regulators"/>
</dbReference>
<evidence type="ECO:0000259" key="4">
    <source>
        <dbReference type="PROSITE" id="PS50042"/>
    </source>
</evidence>
<dbReference type="InterPro" id="IPR000595">
    <property type="entry name" value="cNMP-bd_dom"/>
</dbReference>
<name>A0A1F7XA06_9BACT</name>
<dbReference type="InterPro" id="IPR018490">
    <property type="entry name" value="cNMP-bd_dom_sf"/>
</dbReference>
<dbReference type="EMBL" id="MGFU01000048">
    <property type="protein sequence ID" value="OGM11877.1"/>
    <property type="molecule type" value="Genomic_DNA"/>
</dbReference>
<dbReference type="InterPro" id="IPR014710">
    <property type="entry name" value="RmlC-like_jellyroll"/>
</dbReference>
<evidence type="ECO:0000256" key="1">
    <source>
        <dbReference type="ARBA" id="ARBA00023015"/>
    </source>
</evidence>
<dbReference type="PANTHER" id="PTHR24567">
    <property type="entry name" value="CRP FAMILY TRANSCRIPTIONAL REGULATORY PROTEIN"/>
    <property type="match status" value="1"/>
</dbReference>
<reference evidence="6 7" key="1">
    <citation type="journal article" date="2016" name="Nat. Commun.">
        <title>Thousands of microbial genomes shed light on interconnected biogeochemical processes in an aquifer system.</title>
        <authorList>
            <person name="Anantharaman K."/>
            <person name="Brown C.T."/>
            <person name="Hug L.A."/>
            <person name="Sharon I."/>
            <person name="Castelle C.J."/>
            <person name="Probst A.J."/>
            <person name="Thomas B.C."/>
            <person name="Singh A."/>
            <person name="Wilkins M.J."/>
            <person name="Karaoz U."/>
            <person name="Brodie E.L."/>
            <person name="Williams K.H."/>
            <person name="Hubbard S.S."/>
            <person name="Banfield J.F."/>
        </authorList>
    </citation>
    <scope>NUCLEOTIDE SEQUENCE [LARGE SCALE GENOMIC DNA]</scope>
</reference>
<dbReference type="Pfam" id="PF00027">
    <property type="entry name" value="cNMP_binding"/>
    <property type="match status" value="1"/>
</dbReference>
<comment type="caution">
    <text evidence="6">The sequence shown here is derived from an EMBL/GenBank/DDBJ whole genome shotgun (WGS) entry which is preliminary data.</text>
</comment>
<dbReference type="SMART" id="SM00419">
    <property type="entry name" value="HTH_CRP"/>
    <property type="match status" value="1"/>
</dbReference>